<accession>A0AAN7U5F1</accession>
<dbReference type="PANTHER" id="PTHR22600">
    <property type="entry name" value="BETA-HEXOSAMINIDASE"/>
    <property type="match status" value="1"/>
</dbReference>
<evidence type="ECO:0000256" key="1">
    <source>
        <dbReference type="ARBA" id="ARBA00001231"/>
    </source>
</evidence>
<dbReference type="InterPro" id="IPR017853">
    <property type="entry name" value="GH"/>
</dbReference>
<keyword evidence="4 11" id="KW-0732">Signal</keyword>
<dbReference type="Pfam" id="PF00728">
    <property type="entry name" value="Glyco_hydro_20"/>
    <property type="match status" value="1"/>
</dbReference>
<evidence type="ECO:0000256" key="3">
    <source>
        <dbReference type="ARBA" id="ARBA00006285"/>
    </source>
</evidence>
<feature type="chain" id="PRO_5042814687" description="Beta-hexosaminidase" evidence="11">
    <location>
        <begin position="21"/>
        <end position="534"/>
    </location>
</feature>
<evidence type="ECO:0000313" key="15">
    <source>
        <dbReference type="Proteomes" id="UP001344447"/>
    </source>
</evidence>
<evidence type="ECO:0000256" key="2">
    <source>
        <dbReference type="ARBA" id="ARBA00004371"/>
    </source>
</evidence>
<comment type="caution">
    <text evidence="14">The sequence shown here is derived from an EMBL/GenBank/DDBJ whole genome shotgun (WGS) entry which is preliminary data.</text>
</comment>
<feature type="active site" description="Proton donor" evidence="10">
    <location>
        <position position="310"/>
    </location>
</feature>
<dbReference type="PANTHER" id="PTHR22600:SF54">
    <property type="entry name" value="BETA-HEXOSAMINIDASE SUBUNIT A1-RELATED"/>
    <property type="match status" value="1"/>
</dbReference>
<organism evidence="14 15">
    <name type="scientific">Dictyostelium firmibasis</name>
    <dbReference type="NCBI Taxonomy" id="79012"/>
    <lineage>
        <taxon>Eukaryota</taxon>
        <taxon>Amoebozoa</taxon>
        <taxon>Evosea</taxon>
        <taxon>Eumycetozoa</taxon>
        <taxon>Dictyostelia</taxon>
        <taxon>Dictyosteliales</taxon>
        <taxon>Dictyosteliaceae</taxon>
        <taxon>Dictyostelium</taxon>
    </lineage>
</organism>
<dbReference type="GO" id="GO:0016020">
    <property type="term" value="C:membrane"/>
    <property type="evidence" value="ECO:0007669"/>
    <property type="project" value="TreeGrafter"/>
</dbReference>
<evidence type="ECO:0000256" key="4">
    <source>
        <dbReference type="ARBA" id="ARBA00022729"/>
    </source>
</evidence>
<reference evidence="14 15" key="1">
    <citation type="submission" date="2023-11" db="EMBL/GenBank/DDBJ databases">
        <title>Dfirmibasis_genome.</title>
        <authorList>
            <person name="Edelbroek B."/>
            <person name="Kjellin J."/>
            <person name="Jerlstrom-Hultqvist J."/>
            <person name="Soderbom F."/>
        </authorList>
    </citation>
    <scope>NUCLEOTIDE SEQUENCE [LARGE SCALE GENOMIC DNA]</scope>
    <source>
        <strain evidence="14 15">TNS-C-14</strain>
    </source>
</reference>
<keyword evidence="6" id="KW-0325">Glycoprotein</keyword>
<name>A0AAN7U5F1_9MYCE</name>
<evidence type="ECO:0000256" key="11">
    <source>
        <dbReference type="SAM" id="SignalP"/>
    </source>
</evidence>
<comment type="catalytic activity">
    <reaction evidence="1 9">
        <text>Hydrolysis of terminal non-reducing N-acetyl-D-hexosamine residues in N-acetyl-beta-D-hexosaminides.</text>
        <dbReference type="EC" id="3.2.1.52"/>
    </reaction>
</comment>
<evidence type="ECO:0000259" key="13">
    <source>
        <dbReference type="Pfam" id="PF14845"/>
    </source>
</evidence>
<dbReference type="CDD" id="cd06562">
    <property type="entry name" value="GH20_HexA_HexB-like"/>
    <property type="match status" value="1"/>
</dbReference>
<evidence type="ECO:0000256" key="9">
    <source>
        <dbReference type="PIRNR" id="PIRNR001093"/>
    </source>
</evidence>
<dbReference type="AlphaFoldDB" id="A0AAN7U5F1"/>
<keyword evidence="5 9" id="KW-0378">Hydrolase</keyword>
<comment type="similarity">
    <text evidence="3 9">Belongs to the glycosyl hydrolase 20 family.</text>
</comment>
<dbReference type="EC" id="3.2.1.52" evidence="9"/>
<evidence type="ECO:0000313" key="14">
    <source>
        <dbReference type="EMBL" id="KAK5580003.1"/>
    </source>
</evidence>
<proteinExistence type="inferred from homology"/>
<gene>
    <name evidence="14" type="ORF">RB653_000015</name>
</gene>
<dbReference type="Gene3D" id="3.30.379.10">
    <property type="entry name" value="Chitobiase/beta-hexosaminidase domain 2-like"/>
    <property type="match status" value="1"/>
</dbReference>
<dbReference type="GO" id="GO:0005975">
    <property type="term" value="P:carbohydrate metabolic process"/>
    <property type="evidence" value="ECO:0007669"/>
    <property type="project" value="InterPro"/>
</dbReference>
<keyword evidence="15" id="KW-1185">Reference proteome</keyword>
<dbReference type="SUPFAM" id="SSF51445">
    <property type="entry name" value="(Trans)glycosidases"/>
    <property type="match status" value="1"/>
</dbReference>
<dbReference type="EMBL" id="JAVFKY010000002">
    <property type="protein sequence ID" value="KAK5580003.1"/>
    <property type="molecule type" value="Genomic_DNA"/>
</dbReference>
<evidence type="ECO:0000256" key="5">
    <source>
        <dbReference type="ARBA" id="ARBA00022801"/>
    </source>
</evidence>
<dbReference type="Pfam" id="PF14845">
    <property type="entry name" value="Glycohydro_20b2"/>
    <property type="match status" value="1"/>
</dbReference>
<dbReference type="InterPro" id="IPR029019">
    <property type="entry name" value="HEX_eukaryotic_N"/>
</dbReference>
<feature type="domain" description="Glycoside hydrolase family 20 catalytic" evidence="12">
    <location>
        <begin position="157"/>
        <end position="472"/>
    </location>
</feature>
<protein>
    <recommendedName>
        <fullName evidence="9">Beta-hexosaminidase</fullName>
        <ecNumber evidence="9">3.2.1.52</ecNumber>
    </recommendedName>
</protein>
<feature type="domain" description="Beta-hexosaminidase eukaryotic type N-terminal" evidence="13">
    <location>
        <begin position="54"/>
        <end position="134"/>
    </location>
</feature>
<dbReference type="Proteomes" id="UP001344447">
    <property type="component" value="Unassembled WGS sequence"/>
</dbReference>
<keyword evidence="8 9" id="KW-0326">Glycosidase</keyword>
<feature type="signal peptide" evidence="11">
    <location>
        <begin position="1"/>
        <end position="20"/>
    </location>
</feature>
<evidence type="ECO:0000259" key="12">
    <source>
        <dbReference type="Pfam" id="PF00728"/>
    </source>
</evidence>
<evidence type="ECO:0000256" key="8">
    <source>
        <dbReference type="ARBA" id="ARBA00023295"/>
    </source>
</evidence>
<dbReference type="Gene3D" id="3.20.20.80">
    <property type="entry name" value="Glycosidases"/>
    <property type="match status" value="1"/>
</dbReference>
<evidence type="ECO:0000256" key="6">
    <source>
        <dbReference type="ARBA" id="ARBA00023180"/>
    </source>
</evidence>
<evidence type="ECO:0000256" key="10">
    <source>
        <dbReference type="PIRSR" id="PIRSR001093-1"/>
    </source>
</evidence>
<dbReference type="PIRSF" id="PIRSF001093">
    <property type="entry name" value="B-hxosamndse_ab_euk"/>
    <property type="match status" value="1"/>
</dbReference>
<dbReference type="InterPro" id="IPR015883">
    <property type="entry name" value="Glyco_hydro_20_cat"/>
</dbReference>
<dbReference type="SUPFAM" id="SSF55545">
    <property type="entry name" value="beta-N-acetylhexosaminidase-like domain"/>
    <property type="match status" value="1"/>
</dbReference>
<dbReference type="GO" id="GO:0004563">
    <property type="term" value="F:beta-N-acetylhexosaminidase activity"/>
    <property type="evidence" value="ECO:0007669"/>
    <property type="project" value="UniProtKB-EC"/>
</dbReference>
<dbReference type="GO" id="GO:0005764">
    <property type="term" value="C:lysosome"/>
    <property type="evidence" value="ECO:0007669"/>
    <property type="project" value="UniProtKB-SubCell"/>
</dbReference>
<evidence type="ECO:0000256" key="7">
    <source>
        <dbReference type="ARBA" id="ARBA00023228"/>
    </source>
</evidence>
<dbReference type="InterPro" id="IPR025705">
    <property type="entry name" value="Beta_hexosaminidase_sua/sub"/>
</dbReference>
<keyword evidence="7" id="KW-0458">Lysosome</keyword>
<dbReference type="PRINTS" id="PR00738">
    <property type="entry name" value="GLHYDRLASE20"/>
</dbReference>
<dbReference type="InterPro" id="IPR029018">
    <property type="entry name" value="Hex-like_dom2"/>
</dbReference>
<dbReference type="GO" id="GO:0030203">
    <property type="term" value="P:glycosaminoglycan metabolic process"/>
    <property type="evidence" value="ECO:0007669"/>
    <property type="project" value="TreeGrafter"/>
</dbReference>
<dbReference type="FunFam" id="3.20.20.80:FF:000063">
    <property type="entry name" value="Beta-hexosaminidase"/>
    <property type="match status" value="1"/>
</dbReference>
<sequence length="534" mass="60506">MMKEIVLFFAVLVAIVIGQANQPLNVVPYPQQVEMGSCNIPVTSILITSNIESTTFSVSMERYTNLFFPFNNVSNSEENDSSSITLEVTIYSDDETLQFGIDESYNLVIQEESYQIKTATIYGAMRALETFKQLITYNQLDNSYSIQCVSISDYPRYPWRGFMVDTARHFIPKNMILHMIDSLGFSKFNVLHWHIVDAVSFPVESTTYPNLTKGAFSPSAVFSHSDIEEVVAYAKTYGIRVIPEFDIPGHAAAWGIGYPELVATCPDYAANVNNIPLDISNPNTFTFLQNFFSEISPLFFDNYFHTGGDELVTGCWTEDPTILNWMTKMGFSTTDAFQYFENNLDNIMKSINRTKITWNDPIDYGVQLNPETLVQVWSSGSDLQGILNSGYKALVSFAWYLDKQVPDGKIHYEWQDTWQDFYAADPTVNITSNSNNILGGEATMWAEQINQVNWDVRVWPRAIGIAERLWSSQSINTVSLALPRIGQFTCDLSRRGIQSGPLFPDYCPMQDDLVFTMKPNIKLSNSEIKLILNK</sequence>
<comment type="subcellular location">
    <subcellularLocation>
        <location evidence="2">Lysosome</location>
    </subcellularLocation>
</comment>